<feature type="domain" description="Oligopeptidase F N-terminal" evidence="8">
    <location>
        <begin position="114"/>
        <end position="183"/>
    </location>
</feature>
<dbReference type="PANTHER" id="PTHR11804:SF84">
    <property type="entry name" value="SACCHAROLYSIN"/>
    <property type="match status" value="1"/>
</dbReference>
<dbReference type="InterPro" id="IPR001567">
    <property type="entry name" value="Pept_M3A_M3B_dom"/>
</dbReference>
<evidence type="ECO:0000259" key="7">
    <source>
        <dbReference type="Pfam" id="PF01432"/>
    </source>
</evidence>
<evidence type="ECO:0000259" key="8">
    <source>
        <dbReference type="Pfam" id="PF08439"/>
    </source>
</evidence>
<name>A0A1H3X6J8_9EURY</name>
<dbReference type="OrthoDB" id="275607at2157"/>
<evidence type="ECO:0000256" key="2">
    <source>
        <dbReference type="ARBA" id="ARBA00022670"/>
    </source>
</evidence>
<dbReference type="Gene3D" id="1.10.287.830">
    <property type="entry name" value="putative peptidase helix hairpin domain like"/>
    <property type="match status" value="1"/>
</dbReference>
<dbReference type="InterPro" id="IPR013647">
    <property type="entry name" value="OligopepF_N_dom"/>
</dbReference>
<organism evidence="9 10">
    <name type="scientific">Haloplanus vescus</name>
    <dbReference type="NCBI Taxonomy" id="555874"/>
    <lineage>
        <taxon>Archaea</taxon>
        <taxon>Methanobacteriati</taxon>
        <taxon>Methanobacteriota</taxon>
        <taxon>Stenosarchaea group</taxon>
        <taxon>Halobacteria</taxon>
        <taxon>Halobacteriales</taxon>
        <taxon>Haloferacaceae</taxon>
        <taxon>Haloplanus</taxon>
    </lineage>
</organism>
<dbReference type="NCBIfam" id="TIGR00181">
    <property type="entry name" value="pepF"/>
    <property type="match status" value="1"/>
</dbReference>
<dbReference type="SUPFAM" id="SSF55486">
    <property type="entry name" value="Metalloproteases ('zincins'), catalytic domain"/>
    <property type="match status" value="1"/>
</dbReference>
<keyword evidence="5" id="KW-0862">Zinc</keyword>
<comment type="cofactor">
    <cofactor evidence="1">
        <name>Zn(2+)</name>
        <dbReference type="ChEBI" id="CHEBI:29105"/>
    </cofactor>
</comment>
<dbReference type="Gene3D" id="1.10.1370.20">
    <property type="entry name" value="Oligoendopeptidase f, C-terminal domain"/>
    <property type="match status" value="1"/>
</dbReference>
<dbReference type="Proteomes" id="UP000236755">
    <property type="component" value="Unassembled WGS sequence"/>
</dbReference>
<reference evidence="9 10" key="1">
    <citation type="submission" date="2016-10" db="EMBL/GenBank/DDBJ databases">
        <authorList>
            <person name="de Groot N.N."/>
        </authorList>
    </citation>
    <scope>NUCLEOTIDE SEQUENCE [LARGE SCALE GENOMIC DNA]</scope>
    <source>
        <strain evidence="9 10">CGMCC 1.8712</strain>
    </source>
</reference>
<dbReference type="STRING" id="555874.SAMN04488065_1379"/>
<dbReference type="PANTHER" id="PTHR11804">
    <property type="entry name" value="PROTEASE M3 THIMET OLIGOPEPTIDASE-RELATED"/>
    <property type="match status" value="1"/>
</dbReference>
<sequence>MSSVPERSEIDAEDKWALESIFESDEDWEDAFEDVRERVDDLAAYEGRVTESPEVLLELLNLHEDLLRDVSVVSTYASLRSSEDTRNQEYQAMSARAESLAADARSAASYIEPELQELDEAELKAFVEEEPALAEYEHYFDDVLRQKPHTRSKEIEELLADLSEVTDAASDVYSMLSNADMEFPTVEDPDGDDIEISLGNFTKLQKHPNREFRQEVHEAFYDRWADVRNSVGTSLKKSVTSDVKLARARNYETAREAALDGPNVPSSVYDNLLETVRDNLDYLHRHAELKADALGVDDLQMWDLYASMAEGEPPEIPYEQAVEYVTEAVAPLGDAYQERMAEGLDSRWVDVYENRGKRSGAFSAGTYDTQPFILLNYQDDVASMFTLAHELGHSMHSELTNEAQPWQYSSYDIFVAEVASTVNETLLTHHLLETVEDERLRRHVLDEYLERFRSTLFRQTMFADFELQIHEIVEDGGALTPDRFDDIYGELKETYYEPAVVDDRIPREWMRIPHFYMGYYVYQYSTGISAATAIVDRILDEGDAAAADYRDALEMGGSAYPVDVLQTAGVDMTTAGPIEDALAVYGTYLDEMETLL</sequence>
<dbReference type="Gene3D" id="1.20.140.70">
    <property type="entry name" value="Oligopeptidase f, N-terminal domain"/>
    <property type="match status" value="1"/>
</dbReference>
<keyword evidence="2" id="KW-0645">Protease</keyword>
<evidence type="ECO:0000256" key="3">
    <source>
        <dbReference type="ARBA" id="ARBA00022723"/>
    </source>
</evidence>
<proteinExistence type="predicted"/>
<evidence type="ECO:0000256" key="4">
    <source>
        <dbReference type="ARBA" id="ARBA00022801"/>
    </source>
</evidence>
<dbReference type="InterPro" id="IPR045090">
    <property type="entry name" value="Pept_M3A_M3B"/>
</dbReference>
<keyword evidence="10" id="KW-1185">Reference proteome</keyword>
<dbReference type="EMBL" id="FNQT01000001">
    <property type="protein sequence ID" value="SDZ94883.1"/>
    <property type="molecule type" value="Genomic_DNA"/>
</dbReference>
<keyword evidence="3" id="KW-0479">Metal-binding</keyword>
<keyword evidence="4" id="KW-0378">Hydrolase</keyword>
<dbReference type="GO" id="GO:0046872">
    <property type="term" value="F:metal ion binding"/>
    <property type="evidence" value="ECO:0007669"/>
    <property type="project" value="UniProtKB-KW"/>
</dbReference>
<evidence type="ECO:0000256" key="1">
    <source>
        <dbReference type="ARBA" id="ARBA00001947"/>
    </source>
</evidence>
<dbReference type="GO" id="GO:0006508">
    <property type="term" value="P:proteolysis"/>
    <property type="evidence" value="ECO:0007669"/>
    <property type="project" value="UniProtKB-KW"/>
</dbReference>
<evidence type="ECO:0000313" key="10">
    <source>
        <dbReference type="Proteomes" id="UP000236755"/>
    </source>
</evidence>
<feature type="domain" description="Peptidase M3A/M3B catalytic" evidence="7">
    <location>
        <begin position="204"/>
        <end position="583"/>
    </location>
</feature>
<dbReference type="RefSeq" id="WP_092633199.1">
    <property type="nucleotide sequence ID" value="NZ_FNQT01000001.1"/>
</dbReference>
<gene>
    <name evidence="9" type="ORF">SAMN04488065_1379</name>
</gene>
<dbReference type="AlphaFoldDB" id="A0A1H3X6J8"/>
<dbReference type="InterPro" id="IPR004438">
    <property type="entry name" value="Peptidase_M3B"/>
</dbReference>
<dbReference type="Pfam" id="PF08439">
    <property type="entry name" value="Peptidase_M3_N"/>
    <property type="match status" value="1"/>
</dbReference>
<evidence type="ECO:0000256" key="5">
    <source>
        <dbReference type="ARBA" id="ARBA00022833"/>
    </source>
</evidence>
<protein>
    <submittedName>
        <fullName evidence="9">Oligoendopeptidase F</fullName>
    </submittedName>
</protein>
<dbReference type="CDD" id="cd09608">
    <property type="entry name" value="M3B_PepF"/>
    <property type="match status" value="1"/>
</dbReference>
<dbReference type="InterPro" id="IPR042088">
    <property type="entry name" value="OligoPept_F_C"/>
</dbReference>
<evidence type="ECO:0000313" key="9">
    <source>
        <dbReference type="EMBL" id="SDZ94883.1"/>
    </source>
</evidence>
<accession>A0A1H3X6J8</accession>
<dbReference type="Pfam" id="PF01432">
    <property type="entry name" value="Peptidase_M3"/>
    <property type="match status" value="1"/>
</dbReference>
<evidence type="ECO:0000256" key="6">
    <source>
        <dbReference type="ARBA" id="ARBA00023049"/>
    </source>
</evidence>
<dbReference type="GO" id="GO:0004222">
    <property type="term" value="F:metalloendopeptidase activity"/>
    <property type="evidence" value="ECO:0007669"/>
    <property type="project" value="InterPro"/>
</dbReference>
<keyword evidence="6" id="KW-0482">Metalloprotease</keyword>
<dbReference type="GO" id="GO:0006518">
    <property type="term" value="P:peptide metabolic process"/>
    <property type="evidence" value="ECO:0007669"/>
    <property type="project" value="TreeGrafter"/>
</dbReference>